<accession>A0A868C0K0</accession>
<proteinExistence type="predicted"/>
<evidence type="ECO:0000313" key="1">
    <source>
        <dbReference type="EMBL" id="QOI69544.1"/>
    </source>
</evidence>
<organism evidence="1 2">
    <name type="scientific">Xanthomonas phage Xaa_vB_phi31</name>
    <dbReference type="NCBI Taxonomy" id="2776752"/>
    <lineage>
        <taxon>Viruses</taxon>
        <taxon>Duplodnaviria</taxon>
        <taxon>Heunggongvirae</taxon>
        <taxon>Uroviricota</taxon>
        <taxon>Caudoviricetes</taxon>
        <taxon>Autographivirales</taxon>
        <taxon>Autonotataviridae</taxon>
        <taxon>Gujervirinae</taxon>
        <taxon>Pazvirus</taxon>
        <taxon>Pazvirus 31</taxon>
    </lineage>
</organism>
<protein>
    <submittedName>
        <fullName evidence="1">Tail fiber protein</fullName>
    </submittedName>
</protein>
<reference evidence="1" key="1">
    <citation type="submission" date="2020-08" db="EMBL/GenBank/DDBJ databases">
        <authorList>
            <person name="Nguyen N.T.T."/>
            <person name="Holtappels D."/>
            <person name="Doan T.T.K."/>
            <person name="Pham H.K.N."/>
            <person name="Wagemans J."/>
        </authorList>
    </citation>
    <scope>NUCLEOTIDE SEQUENCE</scope>
</reference>
<evidence type="ECO:0000313" key="2">
    <source>
        <dbReference type="Proteomes" id="UP000671943"/>
    </source>
</evidence>
<keyword evidence="2" id="KW-1185">Reference proteome</keyword>
<dbReference type="Proteomes" id="UP000671943">
    <property type="component" value="Segment"/>
</dbReference>
<dbReference type="EMBL" id="MT951568">
    <property type="protein sequence ID" value="QOI69544.1"/>
    <property type="molecule type" value="Genomic_DNA"/>
</dbReference>
<sequence>MATLTDPTFRFATNVFDADGTDKVYDISFELGYIDGEYVVAMSGIEDPETKLLTDMQAHVVAFTDVPPGNRVTVSPIPAAGRKLIIFRQTDISKLLVRFQDGKLQTGRNLDLNSTQLIMAIQEILDGLRNNNLIVNQQIGTVVDMNKLINEIYNEVITLIASGGIVSVAPRVWSGVWSAAEETLGDTDFELPGADVSGAGFYDTYVDGVGMEPGRDYEIIMSDDVTVPTTIRFSRDDYPEGTRWFTVLRGYAKPYTGPQPVTTLAYPVIRSDATAYFVDNKDAFAVVLLTAAGAVSVTLKLIPEVPGNKIATGTFITLVQRGGAVTLNVDPGVNLIVPGGTVARTRAINSAMSLTCLDADANEWLVSGDLAKQE</sequence>
<gene>
    <name evidence="1" type="ORF">XaavBphi31_47</name>
</gene>
<name>A0A868C0K0_9CAUD</name>